<dbReference type="SUPFAM" id="SSF160631">
    <property type="entry name" value="SMI1/KNR4-like"/>
    <property type="match status" value="1"/>
</dbReference>
<accession>A0A379EYN8</accession>
<protein>
    <submittedName>
        <fullName evidence="2">SMI1 / KNR4 family</fullName>
    </submittedName>
</protein>
<dbReference type="RefSeq" id="WP_115082682.1">
    <property type="nucleotide sequence ID" value="NZ_CAUPCI010000046.1"/>
</dbReference>
<dbReference type="InterPro" id="IPR018958">
    <property type="entry name" value="Knr4/Smi1-like_dom"/>
</dbReference>
<sequence>MDFQVLSKAKADIHSIEQELSVSIPADYKAFLIEHNGICTENTIVRIEAIEEETLLNVLFGSDPQLNRALTLEYWNTEYKDDIPEGALLIGDFQDGGFLLLIPDGDYKGVYYYDHAYTFESSDDDGNTYLLADTFEAFINSLK</sequence>
<dbReference type="EMBL" id="UGTP01000001">
    <property type="protein sequence ID" value="SUC11313.1"/>
    <property type="molecule type" value="Genomic_DNA"/>
</dbReference>
<dbReference type="OrthoDB" id="8657476at2"/>
<proteinExistence type="predicted"/>
<name>A0A379EYN8_9BACT</name>
<evidence type="ECO:0000313" key="2">
    <source>
        <dbReference type="EMBL" id="SUC11313.1"/>
    </source>
</evidence>
<dbReference type="AlphaFoldDB" id="A0A379EYN8"/>
<dbReference type="Proteomes" id="UP000254235">
    <property type="component" value="Unassembled WGS sequence"/>
</dbReference>
<dbReference type="GeneID" id="78569904"/>
<reference evidence="2 3" key="1">
    <citation type="submission" date="2018-06" db="EMBL/GenBank/DDBJ databases">
        <authorList>
            <consortium name="Pathogen Informatics"/>
            <person name="Doyle S."/>
        </authorList>
    </citation>
    <scope>NUCLEOTIDE SEQUENCE [LARGE SCALE GENOMIC DNA]</scope>
    <source>
        <strain evidence="2 3">NCTC13043</strain>
    </source>
</reference>
<evidence type="ECO:0000259" key="1">
    <source>
        <dbReference type="SMART" id="SM00860"/>
    </source>
</evidence>
<feature type="domain" description="Knr4/Smi1-like" evidence="1">
    <location>
        <begin position="8"/>
        <end position="141"/>
    </location>
</feature>
<dbReference type="Pfam" id="PF09346">
    <property type="entry name" value="SMI1_KNR4"/>
    <property type="match status" value="1"/>
</dbReference>
<dbReference type="SMART" id="SM00860">
    <property type="entry name" value="SMI1_KNR4"/>
    <property type="match status" value="1"/>
</dbReference>
<organism evidence="2 3">
    <name type="scientific">Prevotella pallens</name>
    <dbReference type="NCBI Taxonomy" id="60133"/>
    <lineage>
        <taxon>Bacteria</taxon>
        <taxon>Pseudomonadati</taxon>
        <taxon>Bacteroidota</taxon>
        <taxon>Bacteroidia</taxon>
        <taxon>Bacteroidales</taxon>
        <taxon>Prevotellaceae</taxon>
        <taxon>Prevotella</taxon>
    </lineage>
</organism>
<evidence type="ECO:0000313" key="3">
    <source>
        <dbReference type="Proteomes" id="UP000254235"/>
    </source>
</evidence>
<dbReference type="Gene3D" id="3.40.1580.10">
    <property type="entry name" value="SMI1/KNR4-like"/>
    <property type="match status" value="1"/>
</dbReference>
<gene>
    <name evidence="2" type="ORF">NCTC13043_00156</name>
</gene>
<dbReference type="InterPro" id="IPR037883">
    <property type="entry name" value="Knr4/Smi1-like_sf"/>
</dbReference>